<dbReference type="AlphaFoldDB" id="A0AB39SAG3"/>
<reference evidence="1" key="1">
    <citation type="submission" date="2024-07" db="EMBL/GenBank/DDBJ databases">
        <authorList>
            <person name="Yu S.T."/>
        </authorList>
    </citation>
    <scope>NUCLEOTIDE SEQUENCE</scope>
    <source>
        <strain evidence="1">R35</strain>
    </source>
</reference>
<gene>
    <name evidence="1" type="ORF">AB5J50_16810</name>
</gene>
<organism evidence="1">
    <name type="scientific">Streptomyces sp. R35</name>
    <dbReference type="NCBI Taxonomy" id="3238630"/>
    <lineage>
        <taxon>Bacteria</taxon>
        <taxon>Bacillati</taxon>
        <taxon>Actinomycetota</taxon>
        <taxon>Actinomycetes</taxon>
        <taxon>Kitasatosporales</taxon>
        <taxon>Streptomycetaceae</taxon>
        <taxon>Streptomyces</taxon>
    </lineage>
</organism>
<dbReference type="EMBL" id="CP163440">
    <property type="protein sequence ID" value="XDQ62344.1"/>
    <property type="molecule type" value="Genomic_DNA"/>
</dbReference>
<proteinExistence type="predicted"/>
<name>A0AB39SAG3_9ACTN</name>
<evidence type="ECO:0000313" key="1">
    <source>
        <dbReference type="EMBL" id="XDQ62344.1"/>
    </source>
</evidence>
<dbReference type="RefSeq" id="WP_369258887.1">
    <property type="nucleotide sequence ID" value="NZ_CP163440.1"/>
</dbReference>
<protein>
    <submittedName>
        <fullName evidence="1">Uncharacterized protein</fullName>
    </submittedName>
</protein>
<accession>A0AB39SAG3</accession>
<sequence length="94" mass="9957">MADHAPAAAAAAPVRTAIYINRRSVLRIEIPLANTMTAHNDGWKITFDAPGKIRLIMNEGHNDLMDVKVGDTMLSSGEDIFLSLQQGAAVGGVG</sequence>